<accession>A0ABU5IJM1</accession>
<evidence type="ECO:0008006" key="4">
    <source>
        <dbReference type="Google" id="ProtNLM"/>
    </source>
</evidence>
<dbReference type="RefSeq" id="WP_322466925.1">
    <property type="nucleotide sequence ID" value="NZ_JAXOJX010000038.1"/>
</dbReference>
<comment type="caution">
    <text evidence="2">The sequence shown here is derived from an EMBL/GenBank/DDBJ whole genome shotgun (WGS) entry which is preliminary data.</text>
</comment>
<evidence type="ECO:0000313" key="3">
    <source>
        <dbReference type="Proteomes" id="UP001293718"/>
    </source>
</evidence>
<protein>
    <recommendedName>
        <fullName evidence="4">Glycosyltransferase</fullName>
    </recommendedName>
</protein>
<dbReference type="Gene3D" id="3.40.50.2000">
    <property type="entry name" value="Glycogen Phosphorylase B"/>
    <property type="match status" value="1"/>
</dbReference>
<gene>
    <name evidence="2" type="ORF">SM757_21080</name>
</gene>
<dbReference type="SUPFAM" id="SSF53756">
    <property type="entry name" value="UDP-Glycosyltransferase/glycogen phosphorylase"/>
    <property type="match status" value="1"/>
</dbReference>
<sequence length="422" mass="47671">MKFERINSAPNFLRPVQKNSPNNTSQEIKKAAKRSNGIVISVSHDDYTRVVGGIQNIIGAEHLEFNKRGITYIHLCPELALRGLSKITKSADFKFSIRLDGRPLLSINGQELQNTLKQLQAQSKTPLWVFHHLMGHSPEVLQELLSHGTKKPLLWIHDYFAACSSFTLMRNDAAYCDAPPPQSTTCSSCKYGSNRQEHITRMRRFIEQTQPIITAPSQFALKQWSKVTGISPVDSVVIPPVRLTLEPVSRPEPSRTLRIAYIGRQDKHKGWDIYYQLAEAFRRDNRYKFFQFGKAPKGIFRQFNTTVRNVSVAVSARNRDAMVEALTRHKIDAVVCWSLWPETFNITVHEAMASGAFIIARRQQGNVWPVVSHHAPLASRALDSEGDLHAYFQAGQLHTDLLKSPCYRGKTIPSTGSVEVLT</sequence>
<dbReference type="Proteomes" id="UP001293718">
    <property type="component" value="Unassembled WGS sequence"/>
</dbReference>
<keyword evidence="3" id="KW-1185">Reference proteome</keyword>
<evidence type="ECO:0000313" key="2">
    <source>
        <dbReference type="EMBL" id="MDZ5459074.1"/>
    </source>
</evidence>
<organism evidence="2 3">
    <name type="scientific">Azohydromonas lata</name>
    <dbReference type="NCBI Taxonomy" id="45677"/>
    <lineage>
        <taxon>Bacteria</taxon>
        <taxon>Pseudomonadati</taxon>
        <taxon>Pseudomonadota</taxon>
        <taxon>Betaproteobacteria</taxon>
        <taxon>Burkholderiales</taxon>
        <taxon>Sphaerotilaceae</taxon>
        <taxon>Azohydromonas</taxon>
    </lineage>
</organism>
<proteinExistence type="predicted"/>
<evidence type="ECO:0000256" key="1">
    <source>
        <dbReference type="SAM" id="MobiDB-lite"/>
    </source>
</evidence>
<name>A0ABU5IJM1_9BURK</name>
<reference evidence="2 3" key="1">
    <citation type="submission" date="2023-11" db="EMBL/GenBank/DDBJ databases">
        <title>Draft genome of Azohydromonas lata strain H1 (DSM1123), a polyhydroxyalkanoate producer.</title>
        <authorList>
            <person name="Traversa D."/>
            <person name="D'Addabbo P."/>
            <person name="Pazzani C."/>
            <person name="Manzari C."/>
            <person name="Chiara M."/>
            <person name="Scrascia M."/>
        </authorList>
    </citation>
    <scope>NUCLEOTIDE SEQUENCE [LARGE SCALE GENOMIC DNA]</scope>
    <source>
        <strain evidence="2 3">H1</strain>
    </source>
</reference>
<feature type="region of interest" description="Disordered" evidence="1">
    <location>
        <begin position="1"/>
        <end position="25"/>
    </location>
</feature>
<dbReference type="EMBL" id="JAXOJX010000038">
    <property type="protein sequence ID" value="MDZ5459074.1"/>
    <property type="molecule type" value="Genomic_DNA"/>
</dbReference>